<keyword evidence="3 7" id="KW-0812">Transmembrane</keyword>
<dbReference type="Pfam" id="PF03772">
    <property type="entry name" value="Competence"/>
    <property type="match status" value="1"/>
</dbReference>
<feature type="transmembrane region" description="Helical" evidence="7">
    <location>
        <begin position="356"/>
        <end position="375"/>
    </location>
</feature>
<organism evidence="9 10">
    <name type="scientific">Stakelama tenebrarum</name>
    <dbReference type="NCBI Taxonomy" id="2711215"/>
    <lineage>
        <taxon>Bacteria</taxon>
        <taxon>Pseudomonadati</taxon>
        <taxon>Pseudomonadota</taxon>
        <taxon>Alphaproteobacteria</taxon>
        <taxon>Sphingomonadales</taxon>
        <taxon>Sphingomonadaceae</taxon>
        <taxon>Stakelama</taxon>
    </lineage>
</organism>
<feature type="transmembrane region" description="Helical" evidence="7">
    <location>
        <begin position="62"/>
        <end position="81"/>
    </location>
</feature>
<dbReference type="NCBIfam" id="TIGR00360">
    <property type="entry name" value="ComEC_N-term"/>
    <property type="match status" value="1"/>
</dbReference>
<evidence type="ECO:0000313" key="10">
    <source>
        <dbReference type="Proteomes" id="UP000501568"/>
    </source>
</evidence>
<reference evidence="9 10" key="1">
    <citation type="submission" date="2020-02" db="EMBL/GenBank/DDBJ databases">
        <authorList>
            <person name="Zheng R.K."/>
            <person name="Sun C.M."/>
        </authorList>
    </citation>
    <scope>NUCLEOTIDE SEQUENCE [LARGE SCALE GENOMIC DNA]</scope>
    <source>
        <strain evidence="10">zrk23</strain>
    </source>
</reference>
<feature type="domain" description="ComEC/Rec2-related protein" evidence="8">
    <location>
        <begin position="222"/>
        <end position="505"/>
    </location>
</feature>
<evidence type="ECO:0000256" key="4">
    <source>
        <dbReference type="ARBA" id="ARBA00022989"/>
    </source>
</evidence>
<feature type="transmembrane region" description="Helical" evidence="7">
    <location>
        <begin position="36"/>
        <end position="55"/>
    </location>
</feature>
<feature type="transmembrane region" description="Helical" evidence="7">
    <location>
        <begin position="246"/>
        <end position="269"/>
    </location>
</feature>
<feature type="transmembrane region" description="Helical" evidence="7">
    <location>
        <begin position="453"/>
        <end position="472"/>
    </location>
</feature>
<proteinExistence type="predicted"/>
<dbReference type="GO" id="GO:0005886">
    <property type="term" value="C:plasma membrane"/>
    <property type="evidence" value="ECO:0007669"/>
    <property type="project" value="UniProtKB-SubCell"/>
</dbReference>
<dbReference type="InterPro" id="IPR052159">
    <property type="entry name" value="Competence_DNA_uptake"/>
</dbReference>
<dbReference type="PANTHER" id="PTHR30619:SF1">
    <property type="entry name" value="RECOMBINATION PROTEIN 2"/>
    <property type="match status" value="1"/>
</dbReference>
<dbReference type="Proteomes" id="UP000501568">
    <property type="component" value="Chromosome"/>
</dbReference>
<evidence type="ECO:0000256" key="5">
    <source>
        <dbReference type="ARBA" id="ARBA00023136"/>
    </source>
</evidence>
<evidence type="ECO:0000256" key="2">
    <source>
        <dbReference type="ARBA" id="ARBA00022475"/>
    </source>
</evidence>
<keyword evidence="4 7" id="KW-1133">Transmembrane helix</keyword>
<evidence type="ECO:0000256" key="1">
    <source>
        <dbReference type="ARBA" id="ARBA00004651"/>
    </source>
</evidence>
<accession>A0A6G6YAQ1</accession>
<feature type="transmembrane region" description="Helical" evidence="7">
    <location>
        <begin position="415"/>
        <end position="441"/>
    </location>
</feature>
<evidence type="ECO:0000256" key="3">
    <source>
        <dbReference type="ARBA" id="ARBA00022692"/>
    </source>
</evidence>
<feature type="transmembrane region" description="Helical" evidence="7">
    <location>
        <begin position="327"/>
        <end position="344"/>
    </location>
</feature>
<dbReference type="InterPro" id="IPR004477">
    <property type="entry name" value="ComEC_N"/>
</dbReference>
<feature type="transmembrane region" description="Helical" evidence="7">
    <location>
        <begin position="281"/>
        <end position="299"/>
    </location>
</feature>
<feature type="transmembrane region" description="Helical" evidence="7">
    <location>
        <begin position="12"/>
        <end position="30"/>
    </location>
</feature>
<feature type="region of interest" description="Disordered" evidence="6">
    <location>
        <begin position="678"/>
        <end position="697"/>
    </location>
</feature>
<evidence type="ECO:0000256" key="7">
    <source>
        <dbReference type="SAM" id="Phobius"/>
    </source>
</evidence>
<keyword evidence="10" id="KW-1185">Reference proteome</keyword>
<gene>
    <name evidence="9" type="ORF">G5C33_12030</name>
</gene>
<feature type="transmembrane region" description="Helical" evidence="7">
    <location>
        <begin position="305"/>
        <end position="322"/>
    </location>
</feature>
<sequence length="697" mass="73826">MERWLEAERDQLPLWIPVLLGSGIAAWFALARPEQWWALIFAAIATALFATALAGPGRAVRGLAVGAALVALGCGLIWWRAERVAAPVLTWPGVFTLTGEIVEVEPLPARELLRVTLATDPQPRLPPKVRVNIAEKDLPDGTVRGASLKLRSWLMPPPPAMVPGAYDFSRVAWFEGLGATGRAFDPVEVIARGPNRGEMRHRLADHVRSRLDGGAGAIAATLATGDRGGISDGDAEAMRRSGLAHLLSISGLHVTAVTGATMLLVLRALALSPWLALRVRLPLVAAGAGALAAIGYTILTGAQVPTVRSCAAALLVLLAMALGREAITLRLIAAGALIVLLLWPESLAGPSFQLSFAAVTAIVALHESALVRRWIARREEAWWRRAARILASLLLTGLVVEVALMPIALFHFHKAGIYGALANVVAIPLTTFVVMPLEALALLFDVVGLGAPFWWLTGLALDALLALAHATANAPGSVASLPTMARGAFVAMVAGGLWLALWRTRVRFAGLIAIAGGVAWAVATPAPDIIIGGQGKHMALRLPDGRFALLRGRAGDYTRAMFGETAGSEQELATLADQPGARCSKDICVTDIASGGRDWRVAATRTDHFVPYPELIALCSSVDIFVSDRRLPEACAPRWLKADPALLRQTGGLALTLRNPPTRRTVLLPGDAHPWVVAARPKPRRTSPSGGASPPPQ</sequence>
<keyword evidence="5 7" id="KW-0472">Membrane</keyword>
<name>A0A6G6YAQ1_9SPHN</name>
<feature type="transmembrane region" description="Helical" evidence="7">
    <location>
        <begin position="387"/>
        <end position="409"/>
    </location>
</feature>
<protein>
    <submittedName>
        <fullName evidence="9">ComEC family competence protein</fullName>
    </submittedName>
</protein>
<evidence type="ECO:0000313" key="9">
    <source>
        <dbReference type="EMBL" id="QIG81921.1"/>
    </source>
</evidence>
<evidence type="ECO:0000259" key="8">
    <source>
        <dbReference type="Pfam" id="PF03772"/>
    </source>
</evidence>
<keyword evidence="2" id="KW-1003">Cell membrane</keyword>
<dbReference type="KEGG" id="spzr:G5C33_12030"/>
<dbReference type="EMBL" id="CP049109">
    <property type="protein sequence ID" value="QIG81921.1"/>
    <property type="molecule type" value="Genomic_DNA"/>
</dbReference>
<evidence type="ECO:0000256" key="6">
    <source>
        <dbReference type="SAM" id="MobiDB-lite"/>
    </source>
</evidence>
<feature type="transmembrane region" description="Helical" evidence="7">
    <location>
        <begin position="484"/>
        <end position="501"/>
    </location>
</feature>
<comment type="subcellular location">
    <subcellularLocation>
        <location evidence="1">Cell membrane</location>
        <topology evidence="1">Multi-pass membrane protein</topology>
    </subcellularLocation>
</comment>
<feature type="transmembrane region" description="Helical" evidence="7">
    <location>
        <begin position="508"/>
        <end position="526"/>
    </location>
</feature>
<dbReference type="AlphaFoldDB" id="A0A6G6YAQ1"/>
<dbReference type="PANTHER" id="PTHR30619">
    <property type="entry name" value="DNA INTERNALIZATION/COMPETENCE PROTEIN COMEC/REC2"/>
    <property type="match status" value="1"/>
</dbReference>